<dbReference type="SUPFAM" id="SSF51419">
    <property type="entry name" value="PLP-binding barrel"/>
    <property type="match status" value="1"/>
</dbReference>
<dbReference type="InterPro" id="IPR009006">
    <property type="entry name" value="Ala_racemase/Decarboxylase_C"/>
</dbReference>
<proteinExistence type="inferred from homology"/>
<dbReference type="Proteomes" id="UP001321766">
    <property type="component" value="Chromosome"/>
</dbReference>
<comment type="similarity">
    <text evidence="4">Belongs to the alanine racemase family.</text>
</comment>
<feature type="domain" description="Alanine racemase C-terminal" evidence="5">
    <location>
        <begin position="293"/>
        <end position="443"/>
    </location>
</feature>
<dbReference type="Gene3D" id="2.40.37.10">
    <property type="entry name" value="Lyase, Ornithine Decarboxylase, Chain A, domain 1"/>
    <property type="match status" value="1"/>
</dbReference>
<comment type="catalytic activity">
    <reaction evidence="4">
        <text>L-alanine = D-alanine</text>
        <dbReference type="Rhea" id="RHEA:20249"/>
        <dbReference type="ChEBI" id="CHEBI:57416"/>
        <dbReference type="ChEBI" id="CHEBI:57972"/>
        <dbReference type="EC" id="5.1.1.1"/>
    </reaction>
</comment>
<feature type="binding site" evidence="4">
    <location>
        <position position="176"/>
    </location>
    <ligand>
        <name>substrate</name>
    </ligand>
</feature>
<evidence type="ECO:0000256" key="1">
    <source>
        <dbReference type="ARBA" id="ARBA00001933"/>
    </source>
</evidence>
<gene>
    <name evidence="6" type="primary">alr</name>
    <name evidence="6" type="ORF">KIM372_05790</name>
</gene>
<evidence type="ECO:0000256" key="3">
    <source>
        <dbReference type="ARBA" id="ARBA00023235"/>
    </source>
</evidence>
<dbReference type="NCBIfam" id="TIGR00492">
    <property type="entry name" value="alr"/>
    <property type="match status" value="1"/>
</dbReference>
<accession>A0ABN6SBP1</accession>
<sequence>MSNGPREHNGSMSLNAAPSWDFSSDTGYQNYQRALGAYPGQVIVDLAALKSNMQELVRVVAASGSGAQVMGVIKADAYGHGLIPSALAALAGGARWLGSAQPREALALRRAGIGVDRCRILAWMYNAQSAPLDELMANDIDISVGSLADLAQVVKAADSLGRRARVHVEAETGFGRGGFTADTFDQTLKALQEAAAHGSIDLVGLWSHLAVADMPGVSEFVESTQAQIDSFEEFSERMRQAGLEPRVRHLANTAATLTRPQIHYDLTRPGIGLYGYEPDPSMGQPSTYHLQPAMTLQAQLGTVKNLPAGHGISYGRTYVTEHPTSTVIMPLGYADGIHRSASGFDQAGATGQKHLGGPVRLMTAQGPKLVRVAGRVCMDQCVLDVKGLASDMGVQEGDTVVLFGPGRGEEFAEPTADDWARPAGTISYEIFVCLRNRIPRLYLHAPQTLPAEDLALLDPNCVL</sequence>
<dbReference type="EMBL" id="AP026798">
    <property type="protein sequence ID" value="BDR52672.1"/>
    <property type="molecule type" value="Genomic_DNA"/>
</dbReference>
<dbReference type="Gene3D" id="3.20.20.10">
    <property type="entry name" value="Alanine racemase"/>
    <property type="match status" value="1"/>
</dbReference>
<keyword evidence="3 4" id="KW-0413">Isomerase</keyword>
<evidence type="ECO:0000259" key="5">
    <source>
        <dbReference type="SMART" id="SM01005"/>
    </source>
</evidence>
<dbReference type="InterPro" id="IPR020622">
    <property type="entry name" value="Ala_racemase_pyridoxalP-BS"/>
</dbReference>
<reference evidence="6 7" key="1">
    <citation type="journal article" date="2023" name="Microbiol. Spectr.">
        <title>Symbiosis of Carpenter Bees with Uncharacterized Lactic Acid Bacteria Showing NAD Auxotrophy.</title>
        <authorList>
            <person name="Kawasaki S."/>
            <person name="Ozawa K."/>
            <person name="Mori T."/>
            <person name="Yamamoto A."/>
            <person name="Ito M."/>
            <person name="Ohkuma M."/>
            <person name="Sakamoto M."/>
            <person name="Matsutani M."/>
        </authorList>
    </citation>
    <scope>NUCLEOTIDE SEQUENCE [LARGE SCALE GENOMIC DNA]</scope>
    <source>
        <strain evidence="6 7">Kim37-2</strain>
    </source>
</reference>
<feature type="active site" description="Proton acceptor; specific for D-alanine" evidence="4">
    <location>
        <position position="74"/>
    </location>
</feature>
<evidence type="ECO:0000313" key="6">
    <source>
        <dbReference type="EMBL" id="BDR52672.1"/>
    </source>
</evidence>
<feature type="active site" description="Proton acceptor; specific for L-alanine" evidence="4">
    <location>
        <position position="314"/>
    </location>
</feature>
<dbReference type="PROSITE" id="PS00395">
    <property type="entry name" value="ALANINE_RACEMASE"/>
    <property type="match status" value="1"/>
</dbReference>
<dbReference type="Pfam" id="PF00842">
    <property type="entry name" value="Ala_racemase_C"/>
    <property type="match status" value="1"/>
</dbReference>
<dbReference type="EC" id="5.1.1.1" evidence="4"/>
<dbReference type="InterPro" id="IPR011079">
    <property type="entry name" value="Ala_racemase_C"/>
</dbReference>
<dbReference type="CDD" id="cd00430">
    <property type="entry name" value="PLPDE_III_AR"/>
    <property type="match status" value="1"/>
</dbReference>
<dbReference type="PRINTS" id="PR00992">
    <property type="entry name" value="ALARACEMASE"/>
</dbReference>
<dbReference type="InterPro" id="IPR029066">
    <property type="entry name" value="PLP-binding_barrel"/>
</dbReference>
<feature type="modified residue" description="N6-(pyridoxal phosphate)lysine" evidence="4">
    <location>
        <position position="74"/>
    </location>
</feature>
<dbReference type="Pfam" id="PF01168">
    <property type="entry name" value="Ala_racemase_N"/>
    <property type="match status" value="1"/>
</dbReference>
<dbReference type="InterPro" id="IPR001608">
    <property type="entry name" value="Ala_racemase_N"/>
</dbReference>
<keyword evidence="7" id="KW-1185">Reference proteome</keyword>
<keyword evidence="2 4" id="KW-0663">Pyridoxal phosphate</keyword>
<dbReference type="PANTHER" id="PTHR30511:SF0">
    <property type="entry name" value="ALANINE RACEMASE, CATABOLIC-RELATED"/>
    <property type="match status" value="1"/>
</dbReference>
<organism evidence="6 7">
    <name type="scientific">Bombiscardovia nodaiensis</name>
    <dbReference type="NCBI Taxonomy" id="2932181"/>
    <lineage>
        <taxon>Bacteria</taxon>
        <taxon>Bacillati</taxon>
        <taxon>Actinomycetota</taxon>
        <taxon>Actinomycetes</taxon>
        <taxon>Bifidobacteriales</taxon>
        <taxon>Bifidobacteriaceae</taxon>
        <taxon>Bombiscardovia</taxon>
    </lineage>
</organism>
<comment type="pathway">
    <text evidence="4">Amino-acid biosynthesis; D-alanine biosynthesis; D-alanine from L-alanine: step 1/1.</text>
</comment>
<feature type="binding site" evidence="4">
    <location>
        <position position="378"/>
    </location>
    <ligand>
        <name>substrate</name>
    </ligand>
</feature>
<comment type="function">
    <text evidence="4">Catalyzes the interconversion of L-alanine and D-alanine. May also act on other amino acids.</text>
</comment>
<name>A0ABN6SBP1_9BIFI</name>
<dbReference type="InterPro" id="IPR000821">
    <property type="entry name" value="Ala_racemase"/>
</dbReference>
<comment type="cofactor">
    <cofactor evidence="1 4">
        <name>pyridoxal 5'-phosphate</name>
        <dbReference type="ChEBI" id="CHEBI:597326"/>
    </cofactor>
</comment>
<dbReference type="HAMAP" id="MF_01201">
    <property type="entry name" value="Ala_racemase"/>
    <property type="match status" value="1"/>
</dbReference>
<dbReference type="SUPFAM" id="SSF50621">
    <property type="entry name" value="Alanine racemase C-terminal domain-like"/>
    <property type="match status" value="1"/>
</dbReference>
<evidence type="ECO:0000256" key="4">
    <source>
        <dbReference type="HAMAP-Rule" id="MF_01201"/>
    </source>
</evidence>
<dbReference type="SMART" id="SM01005">
    <property type="entry name" value="Ala_racemase_C"/>
    <property type="match status" value="1"/>
</dbReference>
<evidence type="ECO:0000256" key="2">
    <source>
        <dbReference type="ARBA" id="ARBA00022898"/>
    </source>
</evidence>
<dbReference type="PANTHER" id="PTHR30511">
    <property type="entry name" value="ALANINE RACEMASE"/>
    <property type="match status" value="1"/>
</dbReference>
<protein>
    <recommendedName>
        <fullName evidence="4">Alanine racemase</fullName>
        <ecNumber evidence="4">5.1.1.1</ecNumber>
    </recommendedName>
</protein>
<evidence type="ECO:0000313" key="7">
    <source>
        <dbReference type="Proteomes" id="UP001321766"/>
    </source>
</evidence>